<organism evidence="2 3">
    <name type="scientific">Trichocladium antarcticum</name>
    <dbReference type="NCBI Taxonomy" id="1450529"/>
    <lineage>
        <taxon>Eukaryota</taxon>
        <taxon>Fungi</taxon>
        <taxon>Dikarya</taxon>
        <taxon>Ascomycota</taxon>
        <taxon>Pezizomycotina</taxon>
        <taxon>Sordariomycetes</taxon>
        <taxon>Sordariomycetidae</taxon>
        <taxon>Sordariales</taxon>
        <taxon>Chaetomiaceae</taxon>
        <taxon>Trichocladium</taxon>
    </lineage>
</organism>
<feature type="compositionally biased region" description="Acidic residues" evidence="1">
    <location>
        <begin position="64"/>
        <end position="73"/>
    </location>
</feature>
<feature type="region of interest" description="Disordered" evidence="1">
    <location>
        <begin position="34"/>
        <end position="120"/>
    </location>
</feature>
<reference evidence="2" key="1">
    <citation type="journal article" date="2023" name="Mol. Phylogenet. Evol.">
        <title>Genome-scale phylogeny and comparative genomics of the fungal order Sordariales.</title>
        <authorList>
            <person name="Hensen N."/>
            <person name="Bonometti L."/>
            <person name="Westerberg I."/>
            <person name="Brannstrom I.O."/>
            <person name="Guillou S."/>
            <person name="Cros-Aarteil S."/>
            <person name="Calhoun S."/>
            <person name="Haridas S."/>
            <person name="Kuo A."/>
            <person name="Mondo S."/>
            <person name="Pangilinan J."/>
            <person name="Riley R."/>
            <person name="LaButti K."/>
            <person name="Andreopoulos B."/>
            <person name="Lipzen A."/>
            <person name="Chen C."/>
            <person name="Yan M."/>
            <person name="Daum C."/>
            <person name="Ng V."/>
            <person name="Clum A."/>
            <person name="Steindorff A."/>
            <person name="Ohm R.A."/>
            <person name="Martin F."/>
            <person name="Silar P."/>
            <person name="Natvig D.O."/>
            <person name="Lalanne C."/>
            <person name="Gautier V."/>
            <person name="Ament-Velasquez S.L."/>
            <person name="Kruys A."/>
            <person name="Hutchinson M.I."/>
            <person name="Powell A.J."/>
            <person name="Barry K."/>
            <person name="Miller A.N."/>
            <person name="Grigoriev I.V."/>
            <person name="Debuchy R."/>
            <person name="Gladieux P."/>
            <person name="Hiltunen Thoren M."/>
            <person name="Johannesson H."/>
        </authorList>
    </citation>
    <scope>NUCLEOTIDE SEQUENCE</scope>
    <source>
        <strain evidence="2">CBS 123565</strain>
    </source>
</reference>
<keyword evidence="3" id="KW-1185">Reference proteome</keyword>
<evidence type="ECO:0000313" key="3">
    <source>
        <dbReference type="Proteomes" id="UP001304895"/>
    </source>
</evidence>
<comment type="caution">
    <text evidence="2">The sequence shown here is derived from an EMBL/GenBank/DDBJ whole genome shotgun (WGS) entry which is preliminary data.</text>
</comment>
<accession>A0AAN6UGR8</accession>
<proteinExistence type="predicted"/>
<evidence type="ECO:0000256" key="1">
    <source>
        <dbReference type="SAM" id="MobiDB-lite"/>
    </source>
</evidence>
<name>A0AAN6UGR8_9PEZI</name>
<dbReference type="AlphaFoldDB" id="A0AAN6UGR8"/>
<dbReference type="Proteomes" id="UP001304895">
    <property type="component" value="Unassembled WGS sequence"/>
</dbReference>
<reference evidence="2" key="2">
    <citation type="submission" date="2023-05" db="EMBL/GenBank/DDBJ databases">
        <authorList>
            <consortium name="Lawrence Berkeley National Laboratory"/>
            <person name="Steindorff A."/>
            <person name="Hensen N."/>
            <person name="Bonometti L."/>
            <person name="Westerberg I."/>
            <person name="Brannstrom I.O."/>
            <person name="Guillou S."/>
            <person name="Cros-Aarteil S."/>
            <person name="Calhoun S."/>
            <person name="Haridas S."/>
            <person name="Kuo A."/>
            <person name="Mondo S."/>
            <person name="Pangilinan J."/>
            <person name="Riley R."/>
            <person name="Labutti K."/>
            <person name="Andreopoulos B."/>
            <person name="Lipzen A."/>
            <person name="Chen C."/>
            <person name="Yanf M."/>
            <person name="Daum C."/>
            <person name="Ng V."/>
            <person name="Clum A."/>
            <person name="Ohm R."/>
            <person name="Martin F."/>
            <person name="Silar P."/>
            <person name="Natvig D."/>
            <person name="Lalanne C."/>
            <person name="Gautier V."/>
            <person name="Ament-Velasquez S.L."/>
            <person name="Kruys A."/>
            <person name="Hutchinson M.I."/>
            <person name="Powell A.J."/>
            <person name="Barry K."/>
            <person name="Miller A.N."/>
            <person name="Grigoriev I.V."/>
            <person name="Debuchy R."/>
            <person name="Gladieux P."/>
            <person name="Thoren M.H."/>
            <person name="Johannesson H."/>
        </authorList>
    </citation>
    <scope>NUCLEOTIDE SEQUENCE</scope>
    <source>
        <strain evidence="2">CBS 123565</strain>
    </source>
</reference>
<dbReference type="EMBL" id="MU853417">
    <property type="protein sequence ID" value="KAK4132523.1"/>
    <property type="molecule type" value="Genomic_DNA"/>
</dbReference>
<gene>
    <name evidence="2" type="ORF">BT67DRAFT_457291</name>
</gene>
<protein>
    <submittedName>
        <fullName evidence="2">Uncharacterized protein</fullName>
    </submittedName>
</protein>
<sequence length="283" mass="29746">MANYSDVHYNILVDYLGDNITHAALVINPANPVYHEDSDAETDTTDHEDHPRRVQQHTWIPASADDDDDDDDANSPSGRGPRIANTARHNQAGQARLAGGANNTSHADPAGEGSQDSHYDPDWEYVMRTINGGGLGPGLGSLLGAQATDGSNFESDPSGFSDLSALSGITECGTVVGGGSDAKAVLPPQDTSAVVLEEGDAGSSMFGGDGDEMDVDFGMGMGMDLDLAMEMELGPEMDLGVGLDLAVEMGLWGGVDMEHRLPEESPTYLLLEAMAGARARARR</sequence>
<evidence type="ECO:0000313" key="2">
    <source>
        <dbReference type="EMBL" id="KAK4132523.1"/>
    </source>
</evidence>